<comment type="caution">
    <text evidence="1">The sequence shown here is derived from an EMBL/GenBank/DDBJ whole genome shotgun (WGS) entry which is preliminary data.</text>
</comment>
<protein>
    <submittedName>
        <fullName evidence="1">Uncharacterized protein</fullName>
    </submittedName>
</protein>
<name>A0A1X2GB55_9FUNG</name>
<sequence length="171" mass="19369">MEVKKKDILTNMRPDITITHARGVHWAVSSGYGEAKPTVEADNNFMLCRDLMRVAIFCKDALDEYDMDGVLGLQVVGNTISFYVLTLPSSGLYLFYELATVMVPNSIRDLSKLVMDMPHLLLVLDAFHRLCQPSSEPHAAAFHRPTISQKIYHGLFSRSKDRSRSCHLNQR</sequence>
<dbReference type="Proteomes" id="UP000242146">
    <property type="component" value="Unassembled WGS sequence"/>
</dbReference>
<dbReference type="AlphaFoldDB" id="A0A1X2GB55"/>
<accession>A0A1X2GB55</accession>
<evidence type="ECO:0000313" key="2">
    <source>
        <dbReference type="Proteomes" id="UP000242146"/>
    </source>
</evidence>
<organism evidence="1 2">
    <name type="scientific">Hesseltinella vesiculosa</name>
    <dbReference type="NCBI Taxonomy" id="101127"/>
    <lineage>
        <taxon>Eukaryota</taxon>
        <taxon>Fungi</taxon>
        <taxon>Fungi incertae sedis</taxon>
        <taxon>Mucoromycota</taxon>
        <taxon>Mucoromycotina</taxon>
        <taxon>Mucoromycetes</taxon>
        <taxon>Mucorales</taxon>
        <taxon>Cunninghamellaceae</taxon>
        <taxon>Hesseltinella</taxon>
    </lineage>
</organism>
<evidence type="ECO:0000313" key="1">
    <source>
        <dbReference type="EMBL" id="ORX49543.1"/>
    </source>
</evidence>
<gene>
    <name evidence="1" type="ORF">DM01DRAFT_1394358</name>
</gene>
<keyword evidence="2" id="KW-1185">Reference proteome</keyword>
<proteinExistence type="predicted"/>
<feature type="non-terminal residue" evidence="1">
    <location>
        <position position="171"/>
    </location>
</feature>
<reference evidence="1 2" key="1">
    <citation type="submission" date="2016-07" db="EMBL/GenBank/DDBJ databases">
        <title>Pervasive Adenine N6-methylation of Active Genes in Fungi.</title>
        <authorList>
            <consortium name="DOE Joint Genome Institute"/>
            <person name="Mondo S.J."/>
            <person name="Dannebaum R.O."/>
            <person name="Kuo R.C."/>
            <person name="Labutti K."/>
            <person name="Haridas S."/>
            <person name="Kuo A."/>
            <person name="Salamov A."/>
            <person name="Ahrendt S.R."/>
            <person name="Lipzen A."/>
            <person name="Sullivan W."/>
            <person name="Andreopoulos W.B."/>
            <person name="Clum A."/>
            <person name="Lindquist E."/>
            <person name="Daum C."/>
            <person name="Ramamoorthy G.K."/>
            <person name="Gryganskyi A."/>
            <person name="Culley D."/>
            <person name="Magnuson J.K."/>
            <person name="James T.Y."/>
            <person name="O'Malley M.A."/>
            <person name="Stajich J.E."/>
            <person name="Spatafora J.W."/>
            <person name="Visel A."/>
            <person name="Grigoriev I.V."/>
        </authorList>
    </citation>
    <scope>NUCLEOTIDE SEQUENCE [LARGE SCALE GENOMIC DNA]</scope>
    <source>
        <strain evidence="1 2">NRRL 3301</strain>
    </source>
</reference>
<dbReference type="OrthoDB" id="2282888at2759"/>
<dbReference type="EMBL" id="MCGT01000026">
    <property type="protein sequence ID" value="ORX49543.1"/>
    <property type="molecule type" value="Genomic_DNA"/>
</dbReference>